<sequence length="49" mass="5550">MPYCHSKTSSKKSQARFKALKATRKSQVHQLRDGVLVSSGYLSLEWTPL</sequence>
<gene>
    <name evidence="1" type="ORF">RhiirC2_803853</name>
</gene>
<dbReference type="EMBL" id="LLXL01008930">
    <property type="protein sequence ID" value="PKK45994.1"/>
    <property type="molecule type" value="Genomic_DNA"/>
</dbReference>
<name>A0A2N1L9E6_9GLOM</name>
<proteinExistence type="predicted"/>
<evidence type="ECO:0000313" key="1">
    <source>
        <dbReference type="EMBL" id="PKK45994.1"/>
    </source>
</evidence>
<evidence type="ECO:0000313" key="2">
    <source>
        <dbReference type="Proteomes" id="UP000233469"/>
    </source>
</evidence>
<reference evidence="1 2" key="1">
    <citation type="submission" date="2016-04" db="EMBL/GenBank/DDBJ databases">
        <title>Genome analyses suggest a sexual origin of heterokaryosis in a supposedly ancient asexual fungus.</title>
        <authorList>
            <person name="Ropars J."/>
            <person name="Sedzielewska K."/>
            <person name="Noel J."/>
            <person name="Charron P."/>
            <person name="Farinelli L."/>
            <person name="Marton T."/>
            <person name="Kruger M."/>
            <person name="Pelin A."/>
            <person name="Brachmann A."/>
            <person name="Corradi N."/>
        </authorList>
    </citation>
    <scope>NUCLEOTIDE SEQUENCE [LARGE SCALE GENOMIC DNA]</scope>
    <source>
        <strain evidence="1 2">C2</strain>
    </source>
</reference>
<dbReference type="Proteomes" id="UP000233469">
    <property type="component" value="Unassembled WGS sequence"/>
</dbReference>
<reference evidence="1 2" key="2">
    <citation type="submission" date="2017-10" db="EMBL/GenBank/DDBJ databases">
        <title>Extensive intraspecific genome diversity in a model arbuscular mycorrhizal fungus.</title>
        <authorList>
            <person name="Chen E.C.H."/>
            <person name="Morin E."/>
            <person name="Baudet D."/>
            <person name="Noel J."/>
            <person name="Ndikumana S."/>
            <person name="Charron P."/>
            <person name="St-Onge C."/>
            <person name="Giorgi J."/>
            <person name="Grigoriev I.V."/>
            <person name="Roux C."/>
            <person name="Martin F.M."/>
            <person name="Corradi N."/>
        </authorList>
    </citation>
    <scope>NUCLEOTIDE SEQUENCE [LARGE SCALE GENOMIC DNA]</scope>
    <source>
        <strain evidence="1 2">C2</strain>
    </source>
</reference>
<protein>
    <submittedName>
        <fullName evidence="1">Uncharacterized protein</fullName>
    </submittedName>
</protein>
<comment type="caution">
    <text evidence="1">The sequence shown here is derived from an EMBL/GenBank/DDBJ whole genome shotgun (WGS) entry which is preliminary data.</text>
</comment>
<organism evidence="1 2">
    <name type="scientific">Rhizophagus irregularis</name>
    <dbReference type="NCBI Taxonomy" id="588596"/>
    <lineage>
        <taxon>Eukaryota</taxon>
        <taxon>Fungi</taxon>
        <taxon>Fungi incertae sedis</taxon>
        <taxon>Mucoromycota</taxon>
        <taxon>Glomeromycotina</taxon>
        <taxon>Glomeromycetes</taxon>
        <taxon>Glomerales</taxon>
        <taxon>Glomeraceae</taxon>
        <taxon>Rhizophagus</taxon>
    </lineage>
</organism>
<accession>A0A2N1L9E6</accession>
<dbReference type="AlphaFoldDB" id="A0A2N1L9E6"/>